<sequence>MTITKYTFFSPNGNDFPVTANADAKLYILLSGIDLTTFALNDWDEPKEVGLTKTYVNTSVVMAGRYFELKEELVQLNAAAKNYIHVNIDLTNTQNPVSLSVENADNSNTIDTNNKSGVYKRLIEVIDTNAGNIVATTKIMQKHIFNAAQITKLTADVANLVDLEVSNNIVSPNLTVKNKATINNLTTQNMLQTKNLTVTEKANIGGQLDAQNLYSRNATTTFSLVVKGKASERSNSFQTPTTYSTINGTALPKFTLYKSANVVTCNFAGSITQGSIPGGGAIIGWIQDHYFKPEYTQNFTVFTASGQRGRFTVDAGGAIRSHEALPKGIEIWDSMQWIVAGTEGGLTH</sequence>
<accession>A0A9X4NGQ5</accession>
<dbReference type="Proteomes" id="UP001152614">
    <property type="component" value="Unassembled WGS sequence"/>
</dbReference>
<dbReference type="InterPro" id="IPR048780">
    <property type="entry name" value="Caudo_bapla_N"/>
</dbReference>
<reference evidence="2" key="1">
    <citation type="submission" date="2022-10" db="EMBL/GenBank/DDBJ databases">
        <authorList>
            <person name="Turner M.S."/>
            <person name="Huang W."/>
        </authorList>
    </citation>
    <scope>NUCLEOTIDE SEQUENCE</scope>
    <source>
        <strain evidence="2">3</strain>
    </source>
</reference>
<dbReference type="SUPFAM" id="SSF141658">
    <property type="entry name" value="Bacteriophage trimeric proteins domain"/>
    <property type="match status" value="1"/>
</dbReference>
<dbReference type="RefSeq" id="WP_098384108.1">
    <property type="nucleotide sequence ID" value="NZ_JAOWLY010000002.1"/>
</dbReference>
<evidence type="ECO:0000313" key="3">
    <source>
        <dbReference type="Proteomes" id="UP001152614"/>
    </source>
</evidence>
<comment type="caution">
    <text evidence="2">The sequence shown here is derived from an EMBL/GenBank/DDBJ whole genome shotgun (WGS) entry which is preliminary data.</text>
</comment>
<feature type="domain" description="Receptor-binding protein N-terminal shoulder" evidence="1">
    <location>
        <begin position="2"/>
        <end position="137"/>
    </location>
</feature>
<dbReference type="Gene3D" id="2.60.520.10">
    <property type="entry name" value="Phage fibre proteins"/>
    <property type="match status" value="1"/>
</dbReference>
<dbReference type="Pfam" id="PF20747">
    <property type="entry name" value="Caudo_bapla_N"/>
    <property type="match status" value="1"/>
</dbReference>
<dbReference type="EMBL" id="JAOWLY010000002">
    <property type="protein sequence ID" value="MDG4983097.1"/>
    <property type="molecule type" value="Genomic_DNA"/>
</dbReference>
<dbReference type="AlphaFoldDB" id="A0A9X4NGQ5"/>
<organism evidence="2 3">
    <name type="scientific">Lactococcus lactis</name>
    <dbReference type="NCBI Taxonomy" id="1358"/>
    <lineage>
        <taxon>Bacteria</taxon>
        <taxon>Bacillati</taxon>
        <taxon>Bacillota</taxon>
        <taxon>Bacilli</taxon>
        <taxon>Lactobacillales</taxon>
        <taxon>Streptococcaceae</taxon>
        <taxon>Lactococcus</taxon>
    </lineage>
</organism>
<proteinExistence type="predicted"/>
<gene>
    <name evidence="2" type="ORF">OGZ51_02925</name>
</gene>
<evidence type="ECO:0000313" key="2">
    <source>
        <dbReference type="EMBL" id="MDG4983097.1"/>
    </source>
</evidence>
<evidence type="ECO:0000259" key="1">
    <source>
        <dbReference type="Pfam" id="PF20747"/>
    </source>
</evidence>
<reference evidence="2" key="2">
    <citation type="journal article" date="2023" name="Food Microbiol.">
        <title>Evaluation of the fermentation potential of lactic acid bacteria isolated from herbs, fruits and vegetables as starter cultures in nut-based milk alternatives.</title>
        <authorList>
            <person name="Huang W."/>
            <person name="Dong A."/>
            <person name="Pham H.T."/>
            <person name="Zhou C."/>
            <person name="Huo Z."/>
            <person name="Watjen A.P."/>
            <person name="Prakash S."/>
            <person name="Bang-Berthelsen C.H."/>
            <person name="Turner M.S."/>
        </authorList>
    </citation>
    <scope>NUCLEOTIDE SEQUENCE</scope>
    <source>
        <strain evidence="2">3</strain>
    </source>
</reference>
<name>A0A9X4NGQ5_9LACT</name>
<protein>
    <recommendedName>
        <fullName evidence="1">Receptor-binding protein N-terminal shoulder domain-containing protein</fullName>
    </recommendedName>
</protein>